<sequence>MRTAHTNPYTPELPTPYEAILPPYVKTFTEYLRRAGYYCSNNAKTDYQFAPPLTAWDDCSHSAHWRNRDKDQPFFAVFNPIITHESGMWKDENPLNTDPDRIAMPPYLPDTPKSRQALARHYDNLMVADQAVGRLLEELEEDGLTEQTIVFLWSDHGEGLPRAKRWLYDAGIRVPMIVSWPGQIPAGQSTDRLVSLVDLAPTVLSMAGLEIPAHMQGVPFLETDLADREYVFAARDRFDESYDMVRAVRDRRYKYIRNYYPELPYLLWIPYSHQHPVLQELQRLEDTGALTPPMKLLLQPCRPTEELYDCEADPHEINNLAGEQAHAVQLSRLREAMDGWRSRYGDLGDMDEELMVRLRCPEGVKPTAVKPILVPINAQHAGIIPITDAHVEYSELTKLLLHTATQGASIAYTMEDGDIPRWKIYNGPIQLERGKTLVRARSVRIGFCDSEEARVVITIT</sequence>
<dbReference type="InterPro" id="IPR000917">
    <property type="entry name" value="Sulfatase_N"/>
</dbReference>
<gene>
    <name evidence="4" type="ORF">SY83_13335</name>
</gene>
<evidence type="ECO:0000313" key="4">
    <source>
        <dbReference type="EMBL" id="ANE48912.1"/>
    </source>
</evidence>
<evidence type="ECO:0000256" key="2">
    <source>
        <dbReference type="ARBA" id="ARBA00022801"/>
    </source>
</evidence>
<keyword evidence="5" id="KW-1185">Reference proteome</keyword>
<dbReference type="PANTHER" id="PTHR42693:SF53">
    <property type="entry name" value="ENDO-4-O-SULFATASE"/>
    <property type="match status" value="1"/>
</dbReference>
<dbReference type="STRING" id="1178515.SY83_13335"/>
<evidence type="ECO:0000313" key="5">
    <source>
        <dbReference type="Proteomes" id="UP000076927"/>
    </source>
</evidence>
<dbReference type="EMBL" id="CP011388">
    <property type="protein sequence ID" value="ANE48912.1"/>
    <property type="molecule type" value="Genomic_DNA"/>
</dbReference>
<dbReference type="PANTHER" id="PTHR42693">
    <property type="entry name" value="ARYLSULFATASE FAMILY MEMBER"/>
    <property type="match status" value="1"/>
</dbReference>
<dbReference type="KEGG" id="pswu:SY83_13335"/>
<dbReference type="Pfam" id="PF00884">
    <property type="entry name" value="Sulfatase"/>
    <property type="match status" value="1"/>
</dbReference>
<keyword evidence="2" id="KW-0378">Hydrolase</keyword>
<dbReference type="CDD" id="cd16027">
    <property type="entry name" value="SGSH"/>
    <property type="match status" value="1"/>
</dbReference>
<dbReference type="SUPFAM" id="SSF53649">
    <property type="entry name" value="Alkaline phosphatase-like"/>
    <property type="match status" value="1"/>
</dbReference>
<organism evidence="4 5">
    <name type="scientific">Paenibacillus swuensis</name>
    <dbReference type="NCBI Taxonomy" id="1178515"/>
    <lineage>
        <taxon>Bacteria</taxon>
        <taxon>Bacillati</taxon>
        <taxon>Bacillota</taxon>
        <taxon>Bacilli</taxon>
        <taxon>Bacillales</taxon>
        <taxon>Paenibacillaceae</taxon>
        <taxon>Paenibacillus</taxon>
    </lineage>
</organism>
<feature type="domain" description="Sulfatase N-terminal" evidence="3">
    <location>
        <begin position="66"/>
        <end position="208"/>
    </location>
</feature>
<reference evidence="4 5" key="1">
    <citation type="submission" date="2015-01" db="EMBL/GenBank/DDBJ databases">
        <title>Paenibacillus swuensis/DY6/whole genome sequencing.</title>
        <authorList>
            <person name="Kim M.K."/>
            <person name="Srinivasan S."/>
            <person name="Lee J.-J."/>
        </authorList>
    </citation>
    <scope>NUCLEOTIDE SEQUENCE [LARGE SCALE GENOMIC DNA]</scope>
    <source>
        <strain evidence="4 5">DY6</strain>
    </source>
</reference>
<name>A0A172TPK4_9BACL</name>
<comment type="similarity">
    <text evidence="1">Belongs to the sulfatase family.</text>
</comment>
<dbReference type="Gene3D" id="3.40.720.10">
    <property type="entry name" value="Alkaline Phosphatase, subunit A"/>
    <property type="match status" value="1"/>
</dbReference>
<protein>
    <recommendedName>
        <fullName evidence="3">Sulfatase N-terminal domain-containing protein</fullName>
    </recommendedName>
</protein>
<dbReference type="Proteomes" id="UP000076927">
    <property type="component" value="Chromosome"/>
</dbReference>
<proteinExistence type="inferred from homology"/>
<accession>A0A172TPK4</accession>
<dbReference type="GO" id="GO:0004065">
    <property type="term" value="F:arylsulfatase activity"/>
    <property type="evidence" value="ECO:0007669"/>
    <property type="project" value="TreeGrafter"/>
</dbReference>
<evidence type="ECO:0000259" key="3">
    <source>
        <dbReference type="Pfam" id="PF00884"/>
    </source>
</evidence>
<dbReference type="AlphaFoldDB" id="A0A172TPK4"/>
<dbReference type="InterPro" id="IPR050738">
    <property type="entry name" value="Sulfatase"/>
</dbReference>
<dbReference type="InterPro" id="IPR017850">
    <property type="entry name" value="Alkaline_phosphatase_core_sf"/>
</dbReference>
<evidence type="ECO:0000256" key="1">
    <source>
        <dbReference type="ARBA" id="ARBA00008779"/>
    </source>
</evidence>
<dbReference type="PATRIC" id="fig|1178515.4.peg.2673"/>